<proteinExistence type="predicted"/>
<accession>A0A6G6W8G9</accession>
<sequence>MSELVVPSRFRGPARSGNGGWSAGALAALAPWPVVTVRLSAPPPLEAPMPVAEVDGALVASYDGSEVLRATEGDHEPEPVAPVPAEQARAAEARYPGLAHHPFPTCFVCGTGREPGDGLRIFSGPLDGVGRSAATWTPSDTSPAIAWAALDCPGAWAADIGERLMVLGTMTARVDRLPEVGAAHVVVGEKRGEQGRRTMTATSLYDADGALVGAAEQVWISVDAAAFS</sequence>
<dbReference type="InterPro" id="IPR029069">
    <property type="entry name" value="HotDog_dom_sf"/>
</dbReference>
<dbReference type="Gene3D" id="3.10.129.10">
    <property type="entry name" value="Hotdog Thioesterase"/>
    <property type="match status" value="1"/>
</dbReference>
<protein>
    <recommendedName>
        <fullName evidence="3">Thioesterase family protein</fullName>
    </recommendedName>
</protein>
<organism evidence="1 2">
    <name type="scientific">Nocardioides anomalus</name>
    <dbReference type="NCBI Taxonomy" id="2712223"/>
    <lineage>
        <taxon>Bacteria</taxon>
        <taxon>Bacillati</taxon>
        <taxon>Actinomycetota</taxon>
        <taxon>Actinomycetes</taxon>
        <taxon>Propionibacteriales</taxon>
        <taxon>Nocardioidaceae</taxon>
        <taxon>Nocardioides</taxon>
    </lineage>
</organism>
<reference evidence="1 2" key="1">
    <citation type="submission" date="2020-02" db="EMBL/GenBank/DDBJ databases">
        <title>Full genome sequence of Nocardioides sp. R-3366.</title>
        <authorList>
            <person name="Im W.-T."/>
        </authorList>
    </citation>
    <scope>NUCLEOTIDE SEQUENCE [LARGE SCALE GENOMIC DNA]</scope>
    <source>
        <strain evidence="1 2">R-3366</strain>
    </source>
</reference>
<dbReference type="RefSeq" id="WP_165227797.1">
    <property type="nucleotide sequence ID" value="NZ_CP049257.1"/>
</dbReference>
<evidence type="ECO:0000313" key="2">
    <source>
        <dbReference type="Proteomes" id="UP000502996"/>
    </source>
</evidence>
<gene>
    <name evidence="1" type="ORF">G5V58_00470</name>
</gene>
<dbReference type="KEGG" id="nano:G5V58_00470"/>
<keyword evidence="2" id="KW-1185">Reference proteome</keyword>
<evidence type="ECO:0008006" key="3">
    <source>
        <dbReference type="Google" id="ProtNLM"/>
    </source>
</evidence>
<evidence type="ECO:0000313" key="1">
    <source>
        <dbReference type="EMBL" id="QIG41447.1"/>
    </source>
</evidence>
<dbReference type="EMBL" id="CP049257">
    <property type="protein sequence ID" value="QIG41447.1"/>
    <property type="molecule type" value="Genomic_DNA"/>
</dbReference>
<dbReference type="Proteomes" id="UP000502996">
    <property type="component" value="Chromosome"/>
</dbReference>
<dbReference type="AlphaFoldDB" id="A0A6G6W8G9"/>
<dbReference type="SUPFAM" id="SSF54637">
    <property type="entry name" value="Thioesterase/thiol ester dehydrase-isomerase"/>
    <property type="match status" value="1"/>
</dbReference>
<name>A0A6G6W8G9_9ACTN</name>